<dbReference type="PANTHER" id="PTHR42756">
    <property type="entry name" value="TRANSCRIPTIONAL REGULATOR, MARR"/>
    <property type="match status" value="1"/>
</dbReference>
<dbReference type="GO" id="GO:0003677">
    <property type="term" value="F:DNA binding"/>
    <property type="evidence" value="ECO:0007669"/>
    <property type="project" value="UniProtKB-KW"/>
</dbReference>
<dbReference type="EMBL" id="QVLV01000002">
    <property type="protein sequence ID" value="RGE64185.1"/>
    <property type="molecule type" value="Genomic_DNA"/>
</dbReference>
<dbReference type="Proteomes" id="UP000261166">
    <property type="component" value="Unassembled WGS sequence"/>
</dbReference>
<evidence type="ECO:0000259" key="5">
    <source>
        <dbReference type="PROSITE" id="PS50995"/>
    </source>
</evidence>
<sequence length="171" mass="19260">MDATKRQITKIAREVNKLTLHTMRESGIGTGEFDLIHLVRHEPGISQKEISCRLNMDKGAVARRVASLEQKGYLIRRGNPADGRSQLLYATDKADTLKNSKASVEAAFYEWLIEELPEQEKADFLQILELLYLRSKTESRNGFPHVTKRLKDEGGRAEHPGPETLSGGEED</sequence>
<evidence type="ECO:0000313" key="6">
    <source>
        <dbReference type="EMBL" id="RGE64185.1"/>
    </source>
</evidence>
<evidence type="ECO:0000256" key="1">
    <source>
        <dbReference type="ARBA" id="ARBA00023015"/>
    </source>
</evidence>
<dbReference type="GO" id="GO:0003700">
    <property type="term" value="F:DNA-binding transcription factor activity"/>
    <property type="evidence" value="ECO:0007669"/>
    <property type="project" value="InterPro"/>
</dbReference>
<comment type="caution">
    <text evidence="7">The sequence shown here is derived from an EMBL/GenBank/DDBJ whole genome shotgun (WGS) entry which is preliminary data.</text>
</comment>
<name>A0A3E3J3N6_9FIRM</name>
<keyword evidence="1" id="KW-0805">Transcription regulation</keyword>
<evidence type="ECO:0000313" key="7">
    <source>
        <dbReference type="EMBL" id="RGE73958.1"/>
    </source>
</evidence>
<evidence type="ECO:0000256" key="4">
    <source>
        <dbReference type="SAM" id="MobiDB-lite"/>
    </source>
</evidence>
<protein>
    <submittedName>
        <fullName evidence="7">MarR family transcriptional regulator</fullName>
    </submittedName>
</protein>
<dbReference type="Proteomes" id="UP000260812">
    <property type="component" value="Unassembled WGS sequence"/>
</dbReference>
<keyword evidence="2" id="KW-0238">DNA-binding</keyword>
<dbReference type="PROSITE" id="PS50995">
    <property type="entry name" value="HTH_MARR_2"/>
    <property type="match status" value="1"/>
</dbReference>
<gene>
    <name evidence="7" type="ORF">DWY69_02385</name>
    <name evidence="6" type="ORF">DXC51_03685</name>
</gene>
<accession>A0A3E3J3N6</accession>
<evidence type="ECO:0000313" key="8">
    <source>
        <dbReference type="Proteomes" id="UP000260812"/>
    </source>
</evidence>
<dbReference type="RefSeq" id="WP_117530526.1">
    <property type="nucleotide sequence ID" value="NZ_JBKUNB010000011.1"/>
</dbReference>
<dbReference type="InterPro" id="IPR036390">
    <property type="entry name" value="WH_DNA-bd_sf"/>
</dbReference>
<dbReference type="InterPro" id="IPR000835">
    <property type="entry name" value="HTH_MarR-typ"/>
</dbReference>
<organism evidence="7 9">
    <name type="scientific">Eisenbergiella massiliensis</name>
    <dbReference type="NCBI Taxonomy" id="1720294"/>
    <lineage>
        <taxon>Bacteria</taxon>
        <taxon>Bacillati</taxon>
        <taxon>Bacillota</taxon>
        <taxon>Clostridia</taxon>
        <taxon>Lachnospirales</taxon>
        <taxon>Lachnospiraceae</taxon>
        <taxon>Eisenbergiella</taxon>
    </lineage>
</organism>
<dbReference type="Gene3D" id="1.10.10.10">
    <property type="entry name" value="Winged helix-like DNA-binding domain superfamily/Winged helix DNA-binding domain"/>
    <property type="match status" value="1"/>
</dbReference>
<dbReference type="PROSITE" id="PS01117">
    <property type="entry name" value="HTH_MARR_1"/>
    <property type="match status" value="1"/>
</dbReference>
<evidence type="ECO:0000313" key="9">
    <source>
        <dbReference type="Proteomes" id="UP000261166"/>
    </source>
</evidence>
<feature type="region of interest" description="Disordered" evidence="4">
    <location>
        <begin position="142"/>
        <end position="171"/>
    </location>
</feature>
<reference evidence="8 9" key="1">
    <citation type="submission" date="2018-08" db="EMBL/GenBank/DDBJ databases">
        <title>A genome reference for cultivated species of the human gut microbiota.</title>
        <authorList>
            <person name="Zou Y."/>
            <person name="Xue W."/>
            <person name="Luo G."/>
        </authorList>
    </citation>
    <scope>NUCLEOTIDE SEQUENCE [LARGE SCALE GENOMIC DNA]</scope>
    <source>
        <strain evidence="7 9">AF26-4BH</strain>
        <strain evidence="6 8">TF05-5AC</strain>
    </source>
</reference>
<evidence type="ECO:0000256" key="2">
    <source>
        <dbReference type="ARBA" id="ARBA00023125"/>
    </source>
</evidence>
<dbReference type="OrthoDB" id="2389730at2"/>
<dbReference type="SMART" id="SM00347">
    <property type="entry name" value="HTH_MARR"/>
    <property type="match status" value="1"/>
</dbReference>
<dbReference type="Pfam" id="PF12802">
    <property type="entry name" value="MarR_2"/>
    <property type="match status" value="1"/>
</dbReference>
<feature type="domain" description="HTH marR-type" evidence="5">
    <location>
        <begin position="1"/>
        <end position="133"/>
    </location>
</feature>
<dbReference type="AlphaFoldDB" id="A0A3E3J3N6"/>
<dbReference type="EMBL" id="QVLU01000002">
    <property type="protein sequence ID" value="RGE73958.1"/>
    <property type="molecule type" value="Genomic_DNA"/>
</dbReference>
<proteinExistence type="predicted"/>
<keyword evidence="3" id="KW-0804">Transcription</keyword>
<dbReference type="GeneID" id="97986008"/>
<dbReference type="PRINTS" id="PR00598">
    <property type="entry name" value="HTHMARR"/>
</dbReference>
<dbReference type="InterPro" id="IPR023187">
    <property type="entry name" value="Tscrpt_reg_MarR-type_CS"/>
</dbReference>
<feature type="compositionally biased region" description="Basic and acidic residues" evidence="4">
    <location>
        <begin position="149"/>
        <end position="161"/>
    </location>
</feature>
<dbReference type="PANTHER" id="PTHR42756:SF1">
    <property type="entry name" value="TRANSCRIPTIONAL REPRESSOR OF EMRAB OPERON"/>
    <property type="match status" value="1"/>
</dbReference>
<evidence type="ECO:0000256" key="3">
    <source>
        <dbReference type="ARBA" id="ARBA00023163"/>
    </source>
</evidence>
<dbReference type="InterPro" id="IPR036388">
    <property type="entry name" value="WH-like_DNA-bd_sf"/>
</dbReference>
<keyword evidence="8" id="KW-1185">Reference proteome</keyword>
<dbReference type="SUPFAM" id="SSF46785">
    <property type="entry name" value="Winged helix' DNA-binding domain"/>
    <property type="match status" value="1"/>
</dbReference>